<dbReference type="EMBL" id="JACGWJ010000213">
    <property type="protein sequence ID" value="KAL0294195.1"/>
    <property type="molecule type" value="Genomic_DNA"/>
</dbReference>
<proteinExistence type="predicted"/>
<reference evidence="2" key="2">
    <citation type="journal article" date="2024" name="Plant">
        <title>Genomic evolution and insights into agronomic trait innovations of Sesamum species.</title>
        <authorList>
            <person name="Miao H."/>
            <person name="Wang L."/>
            <person name="Qu L."/>
            <person name="Liu H."/>
            <person name="Sun Y."/>
            <person name="Le M."/>
            <person name="Wang Q."/>
            <person name="Wei S."/>
            <person name="Zheng Y."/>
            <person name="Lin W."/>
            <person name="Duan Y."/>
            <person name="Cao H."/>
            <person name="Xiong S."/>
            <person name="Wang X."/>
            <person name="Wei L."/>
            <person name="Li C."/>
            <person name="Ma Q."/>
            <person name="Ju M."/>
            <person name="Zhao R."/>
            <person name="Li G."/>
            <person name="Mu C."/>
            <person name="Tian Q."/>
            <person name="Mei H."/>
            <person name="Zhang T."/>
            <person name="Gao T."/>
            <person name="Zhang H."/>
        </authorList>
    </citation>
    <scope>NUCLEOTIDE SEQUENCE</scope>
    <source>
        <strain evidence="2">G02</strain>
    </source>
</reference>
<protein>
    <submittedName>
        <fullName evidence="2">Retrovirus-related Pol polyprotein from transposon RE1</fullName>
    </submittedName>
</protein>
<name>A0AAW2JIA9_SESRA</name>
<feature type="domain" description="Reverse transcriptase Ty1/copia-type" evidence="1">
    <location>
        <begin position="15"/>
        <end position="88"/>
    </location>
</feature>
<comment type="caution">
    <text evidence="2">The sequence shown here is derived from an EMBL/GenBank/DDBJ whole genome shotgun (WGS) entry which is preliminary data.</text>
</comment>
<accession>A0AAW2JIA9</accession>
<sequence length="90" mass="10134">MLSGLQLWRRSLDKNDTWELTSLLPSKQTIGSKWVLKLKFNHDGSIARYKARLVAKGYNQIEGVDYFDSFLPVAKCVIISVFLAVAASKS</sequence>
<reference evidence="2" key="1">
    <citation type="submission" date="2020-06" db="EMBL/GenBank/DDBJ databases">
        <authorList>
            <person name="Li T."/>
            <person name="Hu X."/>
            <person name="Zhang T."/>
            <person name="Song X."/>
            <person name="Zhang H."/>
            <person name="Dai N."/>
            <person name="Sheng W."/>
            <person name="Hou X."/>
            <person name="Wei L."/>
        </authorList>
    </citation>
    <scope>NUCLEOTIDE SEQUENCE</scope>
    <source>
        <strain evidence="2">G02</strain>
        <tissue evidence="2">Leaf</tissue>
    </source>
</reference>
<dbReference type="Pfam" id="PF07727">
    <property type="entry name" value="RVT_2"/>
    <property type="match status" value="1"/>
</dbReference>
<dbReference type="InterPro" id="IPR013103">
    <property type="entry name" value="RVT_2"/>
</dbReference>
<evidence type="ECO:0000259" key="1">
    <source>
        <dbReference type="Pfam" id="PF07727"/>
    </source>
</evidence>
<dbReference type="AlphaFoldDB" id="A0AAW2JIA9"/>
<gene>
    <name evidence="2" type="ORF">Sradi_6900100</name>
</gene>
<organism evidence="2">
    <name type="scientific">Sesamum radiatum</name>
    <name type="common">Black benniseed</name>
    <dbReference type="NCBI Taxonomy" id="300843"/>
    <lineage>
        <taxon>Eukaryota</taxon>
        <taxon>Viridiplantae</taxon>
        <taxon>Streptophyta</taxon>
        <taxon>Embryophyta</taxon>
        <taxon>Tracheophyta</taxon>
        <taxon>Spermatophyta</taxon>
        <taxon>Magnoliopsida</taxon>
        <taxon>eudicotyledons</taxon>
        <taxon>Gunneridae</taxon>
        <taxon>Pentapetalae</taxon>
        <taxon>asterids</taxon>
        <taxon>lamiids</taxon>
        <taxon>Lamiales</taxon>
        <taxon>Pedaliaceae</taxon>
        <taxon>Sesamum</taxon>
    </lineage>
</organism>
<evidence type="ECO:0000313" key="2">
    <source>
        <dbReference type="EMBL" id="KAL0294195.1"/>
    </source>
</evidence>